<comment type="similarity">
    <text evidence="11">Belongs to the binding-protein-dependent transport system permease family.</text>
</comment>
<dbReference type="PROSITE" id="PS50928">
    <property type="entry name" value="ABC_TM1"/>
    <property type="match status" value="1"/>
</dbReference>
<dbReference type="SMART" id="SM00382">
    <property type="entry name" value="AAA"/>
    <property type="match status" value="2"/>
</dbReference>
<evidence type="ECO:0000313" key="15">
    <source>
        <dbReference type="EMBL" id="MBB3674969.1"/>
    </source>
</evidence>
<dbReference type="EMBL" id="JACIBU010000001">
    <property type="protein sequence ID" value="MBB3674969.1"/>
    <property type="molecule type" value="Genomic_DNA"/>
</dbReference>
<dbReference type="RefSeq" id="WP_183513493.1">
    <property type="nucleotide sequence ID" value="NZ_JACIBU010000001.1"/>
</dbReference>
<dbReference type="PROSITE" id="PS00211">
    <property type="entry name" value="ABC_TRANSPORTER_1"/>
    <property type="match status" value="2"/>
</dbReference>
<feature type="region of interest" description="Disordered" evidence="12">
    <location>
        <begin position="801"/>
        <end position="834"/>
    </location>
</feature>
<dbReference type="SUPFAM" id="SSF52540">
    <property type="entry name" value="P-loop containing nucleoside triphosphate hydrolases"/>
    <property type="match status" value="2"/>
</dbReference>
<keyword evidence="6 11" id="KW-0812">Transmembrane</keyword>
<dbReference type="GO" id="GO:0016887">
    <property type="term" value="F:ATP hydrolysis activity"/>
    <property type="evidence" value="ECO:0007669"/>
    <property type="project" value="InterPro"/>
</dbReference>
<evidence type="ECO:0000256" key="11">
    <source>
        <dbReference type="RuleBase" id="RU363032"/>
    </source>
</evidence>
<evidence type="ECO:0000259" key="14">
    <source>
        <dbReference type="PROSITE" id="PS50928"/>
    </source>
</evidence>
<organism evidence="15 16">
    <name type="scientific">Modestobacter versicolor</name>
    <dbReference type="NCBI Taxonomy" id="429133"/>
    <lineage>
        <taxon>Bacteria</taxon>
        <taxon>Bacillati</taxon>
        <taxon>Actinomycetota</taxon>
        <taxon>Actinomycetes</taxon>
        <taxon>Geodermatophilales</taxon>
        <taxon>Geodermatophilaceae</taxon>
        <taxon>Modestobacter</taxon>
    </lineage>
</organism>
<evidence type="ECO:0000256" key="2">
    <source>
        <dbReference type="ARBA" id="ARBA00004202"/>
    </source>
</evidence>
<dbReference type="Pfam" id="PF08352">
    <property type="entry name" value="oligo_HPY"/>
    <property type="match status" value="1"/>
</dbReference>
<evidence type="ECO:0000256" key="3">
    <source>
        <dbReference type="ARBA" id="ARBA00005417"/>
    </source>
</evidence>
<evidence type="ECO:0000256" key="1">
    <source>
        <dbReference type="ARBA" id="ARBA00004141"/>
    </source>
</evidence>
<evidence type="ECO:0000256" key="9">
    <source>
        <dbReference type="ARBA" id="ARBA00022989"/>
    </source>
</evidence>
<keyword evidence="7" id="KW-0547">Nucleotide-binding</keyword>
<dbReference type="InterPro" id="IPR000515">
    <property type="entry name" value="MetI-like"/>
</dbReference>
<evidence type="ECO:0000259" key="13">
    <source>
        <dbReference type="PROSITE" id="PS50893"/>
    </source>
</evidence>
<keyword evidence="10 11" id="KW-0472">Membrane</keyword>
<dbReference type="InterPro" id="IPR003593">
    <property type="entry name" value="AAA+_ATPase"/>
</dbReference>
<keyword evidence="5" id="KW-1003">Cell membrane</keyword>
<comment type="caution">
    <text evidence="15">The sequence shown here is derived from an EMBL/GenBank/DDBJ whole genome shotgun (WGS) entry which is preliminary data.</text>
</comment>
<comment type="similarity">
    <text evidence="3">Belongs to the ABC transporter superfamily.</text>
</comment>
<feature type="domain" description="ABC transporter" evidence="13">
    <location>
        <begin position="289"/>
        <end position="540"/>
    </location>
</feature>
<dbReference type="Pfam" id="PF00528">
    <property type="entry name" value="BPD_transp_1"/>
    <property type="match status" value="1"/>
</dbReference>
<gene>
    <name evidence="15" type="ORF">FHX36_000704</name>
</gene>
<dbReference type="InterPro" id="IPR027417">
    <property type="entry name" value="P-loop_NTPase"/>
</dbReference>
<proteinExistence type="inferred from homology"/>
<dbReference type="InterPro" id="IPR017871">
    <property type="entry name" value="ABC_transporter-like_CS"/>
</dbReference>
<dbReference type="GO" id="GO:0005886">
    <property type="term" value="C:plasma membrane"/>
    <property type="evidence" value="ECO:0007669"/>
    <property type="project" value="UniProtKB-SubCell"/>
</dbReference>
<dbReference type="PANTHER" id="PTHR43297:SF2">
    <property type="entry name" value="DIPEPTIDE TRANSPORT ATP-BINDING PROTEIN DPPD"/>
    <property type="match status" value="1"/>
</dbReference>
<feature type="domain" description="ABC transporter" evidence="13">
    <location>
        <begin position="560"/>
        <end position="796"/>
    </location>
</feature>
<dbReference type="InterPro" id="IPR013563">
    <property type="entry name" value="Oligopep_ABC_C"/>
</dbReference>
<dbReference type="InterPro" id="IPR035906">
    <property type="entry name" value="MetI-like_sf"/>
</dbReference>
<dbReference type="InterPro" id="IPR003439">
    <property type="entry name" value="ABC_transporter-like_ATP-bd"/>
</dbReference>
<dbReference type="GO" id="GO:0005524">
    <property type="term" value="F:ATP binding"/>
    <property type="evidence" value="ECO:0007669"/>
    <property type="project" value="UniProtKB-KW"/>
</dbReference>
<dbReference type="PROSITE" id="PS50893">
    <property type="entry name" value="ABC_TRANSPORTER_2"/>
    <property type="match status" value="2"/>
</dbReference>
<dbReference type="Proteomes" id="UP000580718">
    <property type="component" value="Unassembled WGS sequence"/>
</dbReference>
<feature type="transmembrane region" description="Helical" evidence="11">
    <location>
        <begin position="58"/>
        <end position="78"/>
    </location>
</feature>
<keyword evidence="8" id="KW-0067">ATP-binding</keyword>
<evidence type="ECO:0000256" key="10">
    <source>
        <dbReference type="ARBA" id="ARBA00023136"/>
    </source>
</evidence>
<sequence>MLAVVVLAGLLGPLVSPWSPTATDLTAVRTGPSAAHWLGTDQLGRDELTRLLVAARTSLLAVAAVTALALPLGLALGALAGWRGGLVDALVLRVTDVTVALPALLTGLVLSSVLGAGLGGVVLALASGSWAAYARLVRTEVRLLRDQPAVQALVLLGARPPRILFRHVLPAVLGSVLVLTSTQVATTVLAISTLTFLGLGVRPPTPEWGSMIVEARPFLASDPHLFLLPTLAVGVVVLAVNVLAEDAGRWVTHGASSTPRRPAPAAVSAPAAVPAPGAGPRTATGAELLVVRDLVVELSGPAGRRRVVDGLDLTLDRGQVLAVVGSSGSGKSITAHALLGLLPEGVGAVARGSVRIAGREVLGRSDRELRRLRGGQVALVPQDLAAALHPLRRVGAQVAQAARLHRSMSRREADRTARELLGWVGLTDVDRVVRLRPDELSGGMRQRVLIAAALAGRPDLLVADEPTSALDSTVARQVRQLLARVRDELGTAVLVVTHDLAAVAGWADTVAVVDAGRVVECGPTGQLLQRPRHPATWALVAATRPVAPPPVTPAGGAPLLRATGVSVVYPRRGLRGHPRPALADVSLDLPVAGAVGLVGESGSGKSTLSRVLVGLQQPTGGTVELAGRPPVPREGRAQLVFQDPSAALDRRQTVGSALAEALELARRRGLPATGDVHRLLDRVGLGAEHADRRPWQLSGGQRQRVVIARSLAARPDVLVLDEPVSSLDAVVRVGVLQLLRALRQEGVALVVVSHDLAAVEALVDEVVVLHRGAVVERGPTAQVLRAPRHPVTAALVAAAHPARPTPEPPHAAVPADHRPGAAVPAGRPRERTTP</sequence>
<reference evidence="15 16" key="1">
    <citation type="submission" date="2020-08" db="EMBL/GenBank/DDBJ databases">
        <title>Sequencing the genomes of 1000 actinobacteria strains.</title>
        <authorList>
            <person name="Klenk H.-P."/>
        </authorList>
    </citation>
    <scope>NUCLEOTIDE SEQUENCE [LARGE SCALE GENOMIC DNA]</scope>
    <source>
        <strain evidence="15 16">DSM 16678</strain>
    </source>
</reference>
<dbReference type="SUPFAM" id="SSF161098">
    <property type="entry name" value="MetI-like"/>
    <property type="match status" value="1"/>
</dbReference>
<evidence type="ECO:0000256" key="4">
    <source>
        <dbReference type="ARBA" id="ARBA00022448"/>
    </source>
</evidence>
<dbReference type="Pfam" id="PF00005">
    <property type="entry name" value="ABC_tran"/>
    <property type="match status" value="2"/>
</dbReference>
<feature type="transmembrane region" description="Helical" evidence="11">
    <location>
        <begin position="168"/>
        <end position="201"/>
    </location>
</feature>
<feature type="domain" description="ABC transmembrane type-1" evidence="14">
    <location>
        <begin position="55"/>
        <end position="244"/>
    </location>
</feature>
<comment type="subcellular location">
    <subcellularLocation>
        <location evidence="11">Cell membrane</location>
        <topology evidence="11">Multi-pass membrane protein</topology>
    </subcellularLocation>
    <subcellularLocation>
        <location evidence="2">Cell membrane</location>
        <topology evidence="2">Peripheral membrane protein</topology>
    </subcellularLocation>
    <subcellularLocation>
        <location evidence="1">Membrane</location>
        <topology evidence="1">Multi-pass membrane protein</topology>
    </subcellularLocation>
</comment>
<name>A0A839XWM1_9ACTN</name>
<dbReference type="Gene3D" id="3.40.50.300">
    <property type="entry name" value="P-loop containing nucleotide triphosphate hydrolases"/>
    <property type="match status" value="2"/>
</dbReference>
<evidence type="ECO:0000256" key="5">
    <source>
        <dbReference type="ARBA" id="ARBA00022475"/>
    </source>
</evidence>
<dbReference type="PANTHER" id="PTHR43297">
    <property type="entry name" value="OLIGOPEPTIDE TRANSPORT ATP-BINDING PROTEIN APPD"/>
    <property type="match status" value="1"/>
</dbReference>
<evidence type="ECO:0000313" key="16">
    <source>
        <dbReference type="Proteomes" id="UP000580718"/>
    </source>
</evidence>
<keyword evidence="9 11" id="KW-1133">Transmembrane helix</keyword>
<dbReference type="Gene3D" id="1.10.3720.10">
    <property type="entry name" value="MetI-like"/>
    <property type="match status" value="1"/>
</dbReference>
<evidence type="ECO:0000256" key="12">
    <source>
        <dbReference type="SAM" id="MobiDB-lite"/>
    </source>
</evidence>
<dbReference type="GO" id="GO:0015833">
    <property type="term" value="P:peptide transport"/>
    <property type="evidence" value="ECO:0007669"/>
    <property type="project" value="InterPro"/>
</dbReference>
<evidence type="ECO:0000256" key="7">
    <source>
        <dbReference type="ARBA" id="ARBA00022741"/>
    </source>
</evidence>
<evidence type="ECO:0000256" key="8">
    <source>
        <dbReference type="ARBA" id="ARBA00022840"/>
    </source>
</evidence>
<protein>
    <submittedName>
        <fullName evidence="15">Peptide/nickel transport system permease protein</fullName>
    </submittedName>
</protein>
<dbReference type="CDD" id="cd06261">
    <property type="entry name" value="TM_PBP2"/>
    <property type="match status" value="1"/>
</dbReference>
<dbReference type="CDD" id="cd03257">
    <property type="entry name" value="ABC_NikE_OppD_transporters"/>
    <property type="match status" value="2"/>
</dbReference>
<dbReference type="GO" id="GO:0055085">
    <property type="term" value="P:transmembrane transport"/>
    <property type="evidence" value="ECO:0007669"/>
    <property type="project" value="InterPro"/>
</dbReference>
<keyword evidence="4 11" id="KW-0813">Transport</keyword>
<accession>A0A839XWM1</accession>
<evidence type="ECO:0000256" key="6">
    <source>
        <dbReference type="ARBA" id="ARBA00022692"/>
    </source>
</evidence>
<dbReference type="InterPro" id="IPR050388">
    <property type="entry name" value="ABC_Ni/Peptide_Import"/>
</dbReference>
<dbReference type="AlphaFoldDB" id="A0A839XWM1"/>